<dbReference type="AlphaFoldDB" id="A0A6M1RKI7"/>
<gene>
    <name evidence="2" type="ORF">G4L39_12900</name>
</gene>
<organism evidence="2 3">
    <name type="scientific">Limisphaera ngatamarikiensis</name>
    <dbReference type="NCBI Taxonomy" id="1324935"/>
    <lineage>
        <taxon>Bacteria</taxon>
        <taxon>Pseudomonadati</taxon>
        <taxon>Verrucomicrobiota</taxon>
        <taxon>Verrucomicrobiia</taxon>
        <taxon>Limisphaerales</taxon>
        <taxon>Limisphaeraceae</taxon>
        <taxon>Limisphaera</taxon>
    </lineage>
</organism>
<dbReference type="GO" id="GO:0003700">
    <property type="term" value="F:DNA-binding transcription factor activity"/>
    <property type="evidence" value="ECO:0007669"/>
    <property type="project" value="TreeGrafter"/>
</dbReference>
<dbReference type="InterPro" id="IPR000944">
    <property type="entry name" value="Tscrpt_reg_Rrf2"/>
</dbReference>
<dbReference type="GO" id="GO:0003677">
    <property type="term" value="F:DNA binding"/>
    <property type="evidence" value="ECO:0007669"/>
    <property type="project" value="UniProtKB-KW"/>
</dbReference>
<comment type="caution">
    <text evidence="2">The sequence shown here is derived from an EMBL/GenBank/DDBJ whole genome shotgun (WGS) entry which is preliminary data.</text>
</comment>
<dbReference type="InterPro" id="IPR036390">
    <property type="entry name" value="WH_DNA-bd_sf"/>
</dbReference>
<dbReference type="GO" id="GO:0005829">
    <property type="term" value="C:cytosol"/>
    <property type="evidence" value="ECO:0007669"/>
    <property type="project" value="TreeGrafter"/>
</dbReference>
<dbReference type="InterPro" id="IPR036388">
    <property type="entry name" value="WH-like_DNA-bd_sf"/>
</dbReference>
<dbReference type="SUPFAM" id="SSF46785">
    <property type="entry name" value="Winged helix' DNA-binding domain"/>
    <property type="match status" value="1"/>
</dbReference>
<protein>
    <submittedName>
        <fullName evidence="2">Rrf2 family transcriptional regulator</fullName>
    </submittedName>
</protein>
<keyword evidence="1" id="KW-0238">DNA-binding</keyword>
<evidence type="ECO:0000313" key="3">
    <source>
        <dbReference type="Proteomes" id="UP000477311"/>
    </source>
</evidence>
<sequence length="149" mass="16538">MKLSLRTEYALRALMTLAEAPNQALLRIQAIAERQRIPKRFLEQILNDLRSGGLVESRRGVSGGYRLARPAHTITVREVIQQFEPAGTTAGRAGSATDAATPEEEALRDLWSRASAAMLAVFEKETLASLCQRAAELRRMRGEPMDYVI</sequence>
<dbReference type="Pfam" id="PF02082">
    <property type="entry name" value="Rrf2"/>
    <property type="match status" value="1"/>
</dbReference>
<dbReference type="EMBL" id="JAAKYA010000082">
    <property type="protein sequence ID" value="NGO40286.1"/>
    <property type="molecule type" value="Genomic_DNA"/>
</dbReference>
<dbReference type="RefSeq" id="WP_165108704.1">
    <property type="nucleotide sequence ID" value="NZ_JAAKYA010000082.1"/>
</dbReference>
<dbReference type="Proteomes" id="UP000477311">
    <property type="component" value="Unassembled WGS sequence"/>
</dbReference>
<dbReference type="NCBIfam" id="TIGR00738">
    <property type="entry name" value="rrf2_super"/>
    <property type="match status" value="1"/>
</dbReference>
<dbReference type="PANTHER" id="PTHR33221">
    <property type="entry name" value="WINGED HELIX-TURN-HELIX TRANSCRIPTIONAL REGULATOR, RRF2 FAMILY"/>
    <property type="match status" value="1"/>
</dbReference>
<reference evidence="2 3" key="1">
    <citation type="submission" date="2020-02" db="EMBL/GenBank/DDBJ databases">
        <title>Draft genome sequence of Limisphaera ngatamarikiensis NGM72.4T, a thermophilic Verrucomicrobia grouped in subdivision 3.</title>
        <authorList>
            <person name="Carere C.R."/>
            <person name="Steen J."/>
            <person name="Hugenholtz P."/>
            <person name="Stott M.B."/>
        </authorList>
    </citation>
    <scope>NUCLEOTIDE SEQUENCE [LARGE SCALE GENOMIC DNA]</scope>
    <source>
        <strain evidence="2 3">NGM72.4</strain>
    </source>
</reference>
<proteinExistence type="predicted"/>
<dbReference type="PROSITE" id="PS01332">
    <property type="entry name" value="HTH_RRF2_1"/>
    <property type="match status" value="1"/>
</dbReference>
<evidence type="ECO:0000313" key="2">
    <source>
        <dbReference type="EMBL" id="NGO40286.1"/>
    </source>
</evidence>
<dbReference type="Gene3D" id="1.10.10.10">
    <property type="entry name" value="Winged helix-like DNA-binding domain superfamily/Winged helix DNA-binding domain"/>
    <property type="match status" value="1"/>
</dbReference>
<dbReference type="PANTHER" id="PTHR33221:SF5">
    <property type="entry name" value="HTH-TYPE TRANSCRIPTIONAL REGULATOR ISCR"/>
    <property type="match status" value="1"/>
</dbReference>
<keyword evidence="3" id="KW-1185">Reference proteome</keyword>
<name>A0A6M1RKI7_9BACT</name>
<evidence type="ECO:0000256" key="1">
    <source>
        <dbReference type="ARBA" id="ARBA00023125"/>
    </source>
</evidence>
<dbReference type="PROSITE" id="PS51197">
    <property type="entry name" value="HTH_RRF2_2"/>
    <property type="match status" value="1"/>
</dbReference>
<dbReference type="InterPro" id="IPR030489">
    <property type="entry name" value="TR_Rrf2-type_CS"/>
</dbReference>
<accession>A0A6M1RKI7</accession>